<dbReference type="AlphaFoldDB" id="A0A5N6KJZ6"/>
<reference evidence="2 3" key="1">
    <citation type="submission" date="2019-06" db="EMBL/GenBank/DDBJ databases">
        <title>Genome Sequence of the Brown Rot Fungal Pathogen Monilinia laxa.</title>
        <authorList>
            <person name="De Miccolis Angelini R.M."/>
            <person name="Landi L."/>
            <person name="Abate D."/>
            <person name="Pollastro S."/>
            <person name="Romanazzi G."/>
            <person name="Faretra F."/>
        </authorList>
    </citation>
    <scope>NUCLEOTIDE SEQUENCE [LARGE SCALE GENOMIC DNA]</scope>
    <source>
        <strain evidence="2 3">Mlax316</strain>
    </source>
</reference>
<name>A0A5N6KJZ6_MONLA</name>
<sequence>MSFFLNTIKFATSLFGLANPQDETSTPAASTSSKAFHSGESHSSPLLIDYTAQDPSFTLDVPSQAAPPGNTTGVLTGILRPGIRPATVIDQLQVHGFPRTLGNWKVYPSSPLTFRYVKVKAPKKVRFQEYGQYNMHKYRPFDPEDPADTWIPYDDAILHHPNLHAEKQVGRWTCRICQQPWLPNPSHEPMPGYPGWEFRWPPEPCPNHPAQLSFKKPESFYGLDLSTKESIHKAYAHPYVSHGGVVLPPRKPDGEDIQDFGVTLSDLKL</sequence>
<dbReference type="OrthoDB" id="3509739at2759"/>
<feature type="region of interest" description="Disordered" evidence="1">
    <location>
        <begin position="22"/>
        <end position="42"/>
    </location>
</feature>
<organism evidence="2 3">
    <name type="scientific">Monilinia laxa</name>
    <name type="common">Brown rot fungus</name>
    <name type="synonym">Sclerotinia laxa</name>
    <dbReference type="NCBI Taxonomy" id="61186"/>
    <lineage>
        <taxon>Eukaryota</taxon>
        <taxon>Fungi</taxon>
        <taxon>Dikarya</taxon>
        <taxon>Ascomycota</taxon>
        <taxon>Pezizomycotina</taxon>
        <taxon>Leotiomycetes</taxon>
        <taxon>Helotiales</taxon>
        <taxon>Sclerotiniaceae</taxon>
        <taxon>Monilinia</taxon>
    </lineage>
</organism>
<comment type="caution">
    <text evidence="2">The sequence shown here is derived from an EMBL/GenBank/DDBJ whole genome shotgun (WGS) entry which is preliminary data.</text>
</comment>
<keyword evidence="3" id="KW-1185">Reference proteome</keyword>
<evidence type="ECO:0000313" key="2">
    <source>
        <dbReference type="EMBL" id="KAB8304005.1"/>
    </source>
</evidence>
<dbReference type="Proteomes" id="UP000326757">
    <property type="component" value="Unassembled WGS sequence"/>
</dbReference>
<dbReference type="EMBL" id="VIGI01000002">
    <property type="protein sequence ID" value="KAB8304005.1"/>
    <property type="molecule type" value="Genomic_DNA"/>
</dbReference>
<accession>A0A5N6KJZ6</accession>
<proteinExistence type="predicted"/>
<protein>
    <submittedName>
        <fullName evidence="2">Uncharacterized protein</fullName>
    </submittedName>
</protein>
<evidence type="ECO:0000313" key="3">
    <source>
        <dbReference type="Proteomes" id="UP000326757"/>
    </source>
</evidence>
<gene>
    <name evidence="2" type="ORF">EYC80_005355</name>
</gene>
<feature type="compositionally biased region" description="Low complexity" evidence="1">
    <location>
        <begin position="24"/>
        <end position="35"/>
    </location>
</feature>
<evidence type="ECO:0000256" key="1">
    <source>
        <dbReference type="SAM" id="MobiDB-lite"/>
    </source>
</evidence>